<dbReference type="EMBL" id="RKRA01000001">
    <property type="protein sequence ID" value="RPF27880.1"/>
    <property type="molecule type" value="Genomic_DNA"/>
</dbReference>
<dbReference type="Pfam" id="PF06078">
    <property type="entry name" value="DUF937"/>
    <property type="match status" value="2"/>
</dbReference>
<dbReference type="OrthoDB" id="3577641at2"/>
<dbReference type="AlphaFoldDB" id="A0A3N4Z9G0"/>
<reference evidence="1 2" key="1">
    <citation type="submission" date="2018-11" db="EMBL/GenBank/DDBJ databases">
        <title>Sequencing the genomes of 1000 actinobacteria strains.</title>
        <authorList>
            <person name="Klenk H.-P."/>
        </authorList>
    </citation>
    <scope>NUCLEOTIDE SEQUENCE [LARGE SCALE GENOMIC DNA]</scope>
    <source>
        <strain evidence="1 2">DSM 14418</strain>
    </source>
</reference>
<accession>A0A3N4Z9G0</accession>
<name>A0A3N4Z9G0_9MICO</name>
<comment type="caution">
    <text evidence="1">The sequence shown here is derived from an EMBL/GenBank/DDBJ whole genome shotgun (WGS) entry which is preliminary data.</text>
</comment>
<sequence>MSAVDDIIGQIPMADLAGRLGVDEATAEKAARQALPALLGGMRANAADPAGAASLGAAVERHPASLVEGGVDLDEVDTADGEKIVRHVFGDRTDDVTGRLEEAAPLRGAATLGAGGLGAAPLGGAGGLGGGALVARLLPILAPIVMSYLARRMGGQEGGGRGPSGGGLDQILGDLLGGSGGGGGLGGLGGLLDGLLGGGRR</sequence>
<dbReference type="RefSeq" id="WP_123917739.1">
    <property type="nucleotide sequence ID" value="NZ_RKRA01000001.1"/>
</dbReference>
<protein>
    <submittedName>
        <fullName evidence="1">Uncharacterized protein DUF937</fullName>
    </submittedName>
</protein>
<proteinExistence type="predicted"/>
<evidence type="ECO:0000313" key="2">
    <source>
        <dbReference type="Proteomes" id="UP000280726"/>
    </source>
</evidence>
<organism evidence="1 2">
    <name type="scientific">Georgenia muralis</name>
    <dbReference type="NCBI Taxonomy" id="154117"/>
    <lineage>
        <taxon>Bacteria</taxon>
        <taxon>Bacillati</taxon>
        <taxon>Actinomycetota</taxon>
        <taxon>Actinomycetes</taxon>
        <taxon>Micrococcales</taxon>
        <taxon>Bogoriellaceae</taxon>
        <taxon>Georgenia</taxon>
    </lineage>
</organism>
<dbReference type="Proteomes" id="UP000280726">
    <property type="component" value="Unassembled WGS sequence"/>
</dbReference>
<dbReference type="InterPro" id="IPR009282">
    <property type="entry name" value="DUF937"/>
</dbReference>
<gene>
    <name evidence="1" type="ORF">EDD32_2383</name>
</gene>
<keyword evidence="2" id="KW-1185">Reference proteome</keyword>
<evidence type="ECO:0000313" key="1">
    <source>
        <dbReference type="EMBL" id="RPF27880.1"/>
    </source>
</evidence>